<feature type="repeat" description="ARM" evidence="2">
    <location>
        <begin position="66"/>
        <end position="108"/>
    </location>
</feature>
<feature type="repeat" description="ARM" evidence="2">
    <location>
        <begin position="108"/>
        <end position="150"/>
    </location>
</feature>
<dbReference type="InterPro" id="IPR016024">
    <property type="entry name" value="ARM-type_fold"/>
</dbReference>
<evidence type="ECO:0000313" key="6">
    <source>
        <dbReference type="Proteomes" id="UP000317650"/>
    </source>
</evidence>
<protein>
    <recommendedName>
        <fullName evidence="4">U-box domain-containing protein</fullName>
    </recommendedName>
</protein>
<name>A0A4S8K4I6_MUSBA</name>
<evidence type="ECO:0000313" key="5">
    <source>
        <dbReference type="EMBL" id="THU69757.1"/>
    </source>
</evidence>
<reference evidence="5 6" key="1">
    <citation type="journal article" date="2019" name="Nat. Plants">
        <title>Genome sequencing of Musa balbisiana reveals subgenome evolution and function divergence in polyploid bananas.</title>
        <authorList>
            <person name="Yao X."/>
        </authorList>
    </citation>
    <scope>NUCLEOTIDE SEQUENCE [LARGE SCALE GENOMIC DNA]</scope>
    <source>
        <strain evidence="6">cv. DH-PKW</strain>
        <tissue evidence="5">Leaves</tissue>
    </source>
</reference>
<dbReference type="AlphaFoldDB" id="A0A4S8K4I6"/>
<dbReference type="Gene3D" id="1.25.10.10">
    <property type="entry name" value="Leucine-rich Repeat Variant"/>
    <property type="match status" value="2"/>
</dbReference>
<dbReference type="SMART" id="SM00185">
    <property type="entry name" value="ARM"/>
    <property type="match status" value="4"/>
</dbReference>
<evidence type="ECO:0000256" key="2">
    <source>
        <dbReference type="PROSITE-ProRule" id="PRU00259"/>
    </source>
</evidence>
<proteinExistence type="predicted"/>
<organism evidence="5 6">
    <name type="scientific">Musa balbisiana</name>
    <name type="common">Banana</name>
    <dbReference type="NCBI Taxonomy" id="52838"/>
    <lineage>
        <taxon>Eukaryota</taxon>
        <taxon>Viridiplantae</taxon>
        <taxon>Streptophyta</taxon>
        <taxon>Embryophyta</taxon>
        <taxon>Tracheophyta</taxon>
        <taxon>Spermatophyta</taxon>
        <taxon>Magnoliopsida</taxon>
        <taxon>Liliopsida</taxon>
        <taxon>Zingiberales</taxon>
        <taxon>Musaceae</taxon>
        <taxon>Musa</taxon>
    </lineage>
</organism>
<sequence length="382" mass="41628">MGSLEIRVSSREGSSDYGGTGRVSAAELQGIMDRIRSSVEEHKVQAAMDIRRLTKTSSRNRRHLSLAVEPLVSMLRSRSSESNEAAILALLNLAVKDERNKISIVEAGALEPLISFLESTNSNLQEYATAALFTLSASSVNKSRMSASGAIPLLVKVLTDGSQQAKIDATVTLYNLSTIVDNINTILSFHPIPPLVAFLKTCNKSSKTAEKCCALLESLVALDEGRTALTSEEGGVLAVVEVLEDGSPQSREHAVGALLTMCESDRSRYREVILKEGAIPGLLELTVQGTLKSQAKARRLLELLRDSPYPRSELQADTLENIVSNIVSQIDGDEQAEKAKKMLAEMVQISMEKSLRHLQRRALMCTPTELPLGKRPWEVSSK</sequence>
<dbReference type="EMBL" id="PYDT01000002">
    <property type="protein sequence ID" value="THU69757.1"/>
    <property type="molecule type" value="Genomic_DNA"/>
</dbReference>
<feature type="domain" description="U-box" evidence="4">
    <location>
        <begin position="28"/>
        <end position="307"/>
    </location>
</feature>
<dbReference type="Pfam" id="PF25598">
    <property type="entry name" value="ARM_PUB"/>
    <property type="match status" value="1"/>
</dbReference>
<evidence type="ECO:0000256" key="1">
    <source>
        <dbReference type="ARBA" id="ARBA00022786"/>
    </source>
</evidence>
<dbReference type="PROSITE" id="PS50176">
    <property type="entry name" value="ARM_REPEAT"/>
    <property type="match status" value="2"/>
</dbReference>
<gene>
    <name evidence="5" type="ORF">C4D60_Mb08t17780</name>
</gene>
<dbReference type="PANTHER" id="PTHR23315:SF65">
    <property type="entry name" value="ARM REPEAT SUPERFAMILY PROTEIN"/>
    <property type="match status" value="1"/>
</dbReference>
<keyword evidence="1" id="KW-0833">Ubl conjugation pathway</keyword>
<dbReference type="SUPFAM" id="SSF48371">
    <property type="entry name" value="ARM repeat"/>
    <property type="match status" value="1"/>
</dbReference>
<evidence type="ECO:0000256" key="3">
    <source>
        <dbReference type="SAM" id="MobiDB-lite"/>
    </source>
</evidence>
<dbReference type="FunFam" id="1.25.10.10:FF:000300">
    <property type="entry name" value="U-box domain-containing protein 4"/>
    <property type="match status" value="1"/>
</dbReference>
<dbReference type="InterPro" id="IPR058678">
    <property type="entry name" value="ARM_PUB"/>
</dbReference>
<keyword evidence="6" id="KW-1185">Reference proteome</keyword>
<feature type="region of interest" description="Disordered" evidence="3">
    <location>
        <begin position="1"/>
        <end position="21"/>
    </location>
</feature>
<accession>A0A4S8K4I6</accession>
<comment type="caution">
    <text evidence="5">The sequence shown here is derived from an EMBL/GenBank/DDBJ whole genome shotgun (WGS) entry which is preliminary data.</text>
</comment>
<evidence type="ECO:0000259" key="4">
    <source>
        <dbReference type="Pfam" id="PF25598"/>
    </source>
</evidence>
<dbReference type="InterPro" id="IPR011989">
    <property type="entry name" value="ARM-like"/>
</dbReference>
<dbReference type="InterPro" id="IPR000225">
    <property type="entry name" value="Armadillo"/>
</dbReference>
<dbReference type="Proteomes" id="UP000317650">
    <property type="component" value="Chromosome 8"/>
</dbReference>
<dbReference type="PANTHER" id="PTHR23315">
    <property type="entry name" value="U BOX DOMAIN-CONTAINING"/>
    <property type="match status" value="1"/>
</dbReference>